<accession>A0AA47NWT1</accession>
<evidence type="ECO:0000256" key="1">
    <source>
        <dbReference type="SAM" id="MobiDB-lite"/>
    </source>
</evidence>
<proteinExistence type="predicted"/>
<evidence type="ECO:0000313" key="3">
    <source>
        <dbReference type="Proteomes" id="UP001174136"/>
    </source>
</evidence>
<keyword evidence="3" id="KW-1185">Reference proteome</keyword>
<protein>
    <submittedName>
        <fullName evidence="2">Uncharacterized protein</fullName>
    </submittedName>
</protein>
<feature type="region of interest" description="Disordered" evidence="1">
    <location>
        <begin position="89"/>
        <end position="116"/>
    </location>
</feature>
<comment type="caution">
    <text evidence="2">The sequence shown here is derived from an EMBL/GenBank/DDBJ whole genome shotgun (WGS) entry which is preliminary data.</text>
</comment>
<reference evidence="2" key="1">
    <citation type="journal article" date="2023" name="Front. Mar. Sci.">
        <title>A new Merluccius polli reference genome to investigate the effects of global change in West African waters.</title>
        <authorList>
            <person name="Mateo J.L."/>
            <person name="Blanco-Fernandez C."/>
            <person name="Garcia-Vazquez E."/>
            <person name="Machado-Schiaffino G."/>
        </authorList>
    </citation>
    <scope>NUCLEOTIDE SEQUENCE</scope>
    <source>
        <strain evidence="2">C29</strain>
        <tissue evidence="2">Fin</tissue>
    </source>
</reference>
<gene>
    <name evidence="2" type="ORF">N1851_022893</name>
</gene>
<sequence>MTERISSWMQVAEMRFLFRVAGLSLRDGVRSSLIWELGVEPLLFRIERSQLRCFSHLVRMSPGIHFVQLFPGDPEAFPGQPRDIVSPVCPGSSLGSPTSGTCPEHLTRKLSGRHPN</sequence>
<dbReference type="Proteomes" id="UP001174136">
    <property type="component" value="Unassembled WGS sequence"/>
</dbReference>
<organism evidence="2 3">
    <name type="scientific">Merluccius polli</name>
    <name type="common">Benguela hake</name>
    <name type="synonym">Merluccius cadenati</name>
    <dbReference type="NCBI Taxonomy" id="89951"/>
    <lineage>
        <taxon>Eukaryota</taxon>
        <taxon>Metazoa</taxon>
        <taxon>Chordata</taxon>
        <taxon>Craniata</taxon>
        <taxon>Vertebrata</taxon>
        <taxon>Euteleostomi</taxon>
        <taxon>Actinopterygii</taxon>
        <taxon>Neopterygii</taxon>
        <taxon>Teleostei</taxon>
        <taxon>Neoteleostei</taxon>
        <taxon>Acanthomorphata</taxon>
        <taxon>Zeiogadaria</taxon>
        <taxon>Gadariae</taxon>
        <taxon>Gadiformes</taxon>
        <taxon>Gadoidei</taxon>
        <taxon>Merlucciidae</taxon>
        <taxon>Merluccius</taxon>
    </lineage>
</organism>
<feature type="compositionally biased region" description="Low complexity" evidence="1">
    <location>
        <begin position="89"/>
        <end position="103"/>
    </location>
</feature>
<evidence type="ECO:0000313" key="2">
    <source>
        <dbReference type="EMBL" id="KAK0140195.1"/>
    </source>
</evidence>
<dbReference type="AlphaFoldDB" id="A0AA47NWT1"/>
<name>A0AA47NWT1_MERPO</name>
<dbReference type="EMBL" id="JAOPHQ010004267">
    <property type="protein sequence ID" value="KAK0140195.1"/>
    <property type="molecule type" value="Genomic_DNA"/>
</dbReference>